<keyword evidence="17" id="KW-1185">Reference proteome</keyword>
<dbReference type="InterPro" id="IPR057566">
    <property type="entry name" value="TPR_TTI1_N"/>
</dbReference>
<dbReference type="InterPro" id="IPR057567">
    <property type="entry name" value="TPR_TTI1_C"/>
</dbReference>
<keyword evidence="10 13" id="KW-0440">LIM domain</keyword>
<evidence type="ECO:0000256" key="9">
    <source>
        <dbReference type="ARBA" id="ARBA00022949"/>
    </source>
</evidence>
<evidence type="ECO:0000256" key="13">
    <source>
        <dbReference type="PROSITE-ProRule" id="PRU00125"/>
    </source>
</evidence>
<dbReference type="Pfam" id="PF24173">
    <property type="entry name" value="TPR_TTI1_N"/>
    <property type="match status" value="1"/>
</dbReference>
<comment type="caution">
    <text evidence="16">The sequence shown here is derived from an EMBL/GenBank/DDBJ whole genome shotgun (WGS) entry which is preliminary data.</text>
</comment>
<dbReference type="Pfam" id="PF00412">
    <property type="entry name" value="LIM"/>
    <property type="match status" value="3"/>
</dbReference>
<dbReference type="Gene3D" id="1.25.10.10">
    <property type="entry name" value="Leucine-rich Repeat Variant"/>
    <property type="match status" value="1"/>
</dbReference>
<keyword evidence="9" id="KW-0965">Cell junction</keyword>
<protein>
    <recommendedName>
        <fullName evidence="12">Zyxin</fullName>
    </recommendedName>
</protein>
<dbReference type="PANTHER" id="PTHR18460:SF3">
    <property type="entry name" value="TELO2-INTERACTING PROTEIN 1 HOMOLOG"/>
    <property type="match status" value="1"/>
</dbReference>
<dbReference type="Gene3D" id="2.10.110.10">
    <property type="entry name" value="Cysteine Rich Protein"/>
    <property type="match status" value="3"/>
</dbReference>
<dbReference type="Pfam" id="PF24176">
    <property type="entry name" value="TPR_TTI1_2nd"/>
    <property type="match status" value="1"/>
</dbReference>
<evidence type="ECO:0000313" key="17">
    <source>
        <dbReference type="Proteomes" id="UP001519460"/>
    </source>
</evidence>
<sequence length="1415" mass="157654">MRLDKATKSESGDVAESMQFTMLFCMYRMPQVEASTVNLALGRVRPMCIQLVQNPTVSLLQGVAAEMKMFDESVMKELAQFLVFPLRSTLVQCMKKVLPQQMLVETCHALDILISKVKRLQQHGLYIDLFSLLSNILFSDNSGRNKQKTLSEEEKIAVIQTLNKLTGCADDKLLHELYSVNNIPRLGTATARLVSVASETKSSRSLRLLAMDGLLILMQKNTKYGQKEACLLGNRFAYLMPGISSAMFSVMMGDPKQGHQVINKALEVWTEVVCLALADDSLAKEQSSDCVSHGMAEAHERVRQLMVERSAEWVKSVLPRVKFMVKEARALKKHDHWKVRLALVCWADRLLTHCRSDSKVLVLLTTDGYEQVSNSAKRTLEMYRDKQKGADNCRPLVELLKENLFVLITSLPRKIKMADENEKLAAIGSLMGYITLLGRNMSALLLSLPHITRLARVLAQVMEVDCADQKILEESGMGARGTTNLSKFVQRVTIMKPRKVFVHFQNDAVRDMLLTTCRHLGRLGSLSILVECFLDLYRESGAYQLACVLIINEVVAGSADATQHETGSTHMFASSSREDIVRMLLEEYLSPANMNLTDISSTVSPSASSAAAAMSLYVMGDGGTHRSAIKTRNRAIMLTCLFLEGIGTFAKVMGKEFQPLLMDVLYPLAEKVGSEISAVSSTAYVALSDICEACGYKSLDELIQRNADYLVNSISLRLRHFPRHPRAPSVLSVMLQFCGADILPLVWDSIVEILDTLDENHADQAVIFLPVLHQLTIAVARWFPPQTPDSSKGKQTHSGKPDPAKLTQFLLERHKLRLEAEAFDVEDTTDATTIKEEAAKMVLLRAKHILSSADPRLTLLALDIISQGCRDLADHENELLPLVHQLWPAFKQRFFDGEKLIVIKAVYTLHSVCHICGEFIRKRVERDVLPSLQSFLEKQAHVSLGAGPSYHYTVSYKLQLALLTTFGDMAYLMGLDGAGLEQVIHSCLPYLNKRQPNKLQEACRQSMRQFAACDADLVWLCLSRGTTYRPVNVDSFPPPPQGSGYGEERSFPPPPPPEPIRGYTYHDTDPEFPPPPPPAPSQDYDDYNDFGPGPMTPPSRERVVSRPYGQDERESPYSPHSPHNTSMSSTSNYANIRINVAPPTPTQKEFEYASPKSPPTQYWAEPVHIDARQDRPMPGPQVPAGGGSGLYGNQMSPKGDRVDKEAEVDALTSMLMKSMESASQEDFFGICGRCEKEVTGESNGCTAMDQVYHINCFTCVGCNMKLQGKSFFNTLEKCSVCSKPITDRLLRATGKPYHPDCFTCVVCGKSLDGIPFTVDATNQIHCIEDFHKKFAPRCCVCQYPIMPRNGEDETIRIVAMDKSFHIECYRCEDCGMQLSSEAEGRGCYPLDDHILCKNCNAARIQAMTTKMATEL</sequence>
<organism evidence="16 17">
    <name type="scientific">Batillaria attramentaria</name>
    <dbReference type="NCBI Taxonomy" id="370345"/>
    <lineage>
        <taxon>Eukaryota</taxon>
        <taxon>Metazoa</taxon>
        <taxon>Spiralia</taxon>
        <taxon>Lophotrochozoa</taxon>
        <taxon>Mollusca</taxon>
        <taxon>Gastropoda</taxon>
        <taxon>Caenogastropoda</taxon>
        <taxon>Sorbeoconcha</taxon>
        <taxon>Cerithioidea</taxon>
        <taxon>Batillariidae</taxon>
        <taxon>Batillaria</taxon>
    </lineage>
</organism>
<dbReference type="PROSITE" id="PS00478">
    <property type="entry name" value="LIM_DOMAIN_1"/>
    <property type="match status" value="1"/>
</dbReference>
<comment type="similarity">
    <text evidence="3">Belongs to the zyxin/ajuba family.</text>
</comment>
<comment type="subcellular location">
    <subcellularLocation>
        <location evidence="2">Cell junction</location>
        <location evidence="2">Focal adhesion</location>
    </subcellularLocation>
    <subcellularLocation>
        <location evidence="1">Cytoplasm</location>
        <location evidence="1">Cytoskeleton</location>
    </subcellularLocation>
</comment>
<dbReference type="CDD" id="cd09357">
    <property type="entry name" value="LIM3_Zyxin_like"/>
    <property type="match status" value="1"/>
</dbReference>
<dbReference type="InterPro" id="IPR016024">
    <property type="entry name" value="ARM-type_fold"/>
</dbReference>
<dbReference type="FunFam" id="2.10.110.10:FF:000027">
    <property type="entry name" value="lipoma-preferred partner isoform X1"/>
    <property type="match status" value="1"/>
</dbReference>
<evidence type="ECO:0000256" key="12">
    <source>
        <dbReference type="ARBA" id="ARBA00039396"/>
    </source>
</evidence>
<dbReference type="FunFam" id="2.10.110.10:FF:000057">
    <property type="entry name" value="Zyxin"/>
    <property type="match status" value="1"/>
</dbReference>
<keyword evidence="4" id="KW-0963">Cytoplasm</keyword>
<dbReference type="Proteomes" id="UP001519460">
    <property type="component" value="Unassembled WGS sequence"/>
</dbReference>
<feature type="compositionally biased region" description="Pro residues" evidence="14">
    <location>
        <begin position="1071"/>
        <end position="1080"/>
    </location>
</feature>
<evidence type="ECO:0000256" key="10">
    <source>
        <dbReference type="ARBA" id="ARBA00023038"/>
    </source>
</evidence>
<keyword evidence="5 13" id="KW-0479">Metal-binding</keyword>
<keyword evidence="11" id="KW-0206">Cytoskeleton</keyword>
<name>A0ABD0LF50_9CAEN</name>
<evidence type="ECO:0000256" key="4">
    <source>
        <dbReference type="ARBA" id="ARBA00022490"/>
    </source>
</evidence>
<evidence type="ECO:0000256" key="5">
    <source>
        <dbReference type="ARBA" id="ARBA00022723"/>
    </source>
</evidence>
<evidence type="ECO:0000256" key="3">
    <source>
        <dbReference type="ARBA" id="ARBA00009611"/>
    </source>
</evidence>
<evidence type="ECO:0000256" key="1">
    <source>
        <dbReference type="ARBA" id="ARBA00004245"/>
    </source>
</evidence>
<dbReference type="GO" id="GO:0005925">
    <property type="term" value="C:focal adhesion"/>
    <property type="evidence" value="ECO:0007669"/>
    <property type="project" value="UniProtKB-SubCell"/>
</dbReference>
<accession>A0ABD0LF50</accession>
<keyword evidence="8" id="KW-0130">Cell adhesion</keyword>
<proteinExistence type="inferred from homology"/>
<evidence type="ECO:0000313" key="16">
    <source>
        <dbReference type="EMBL" id="KAK7497995.1"/>
    </source>
</evidence>
<evidence type="ECO:0000256" key="11">
    <source>
        <dbReference type="ARBA" id="ARBA00023212"/>
    </source>
</evidence>
<dbReference type="InterPro" id="IPR011989">
    <property type="entry name" value="ARM-like"/>
</dbReference>
<dbReference type="Pfam" id="PF21547">
    <property type="entry name" value="TTI1"/>
    <property type="match status" value="1"/>
</dbReference>
<dbReference type="GO" id="GO:0007155">
    <property type="term" value="P:cell adhesion"/>
    <property type="evidence" value="ECO:0007669"/>
    <property type="project" value="UniProtKB-KW"/>
</dbReference>
<dbReference type="Pfam" id="PF24181">
    <property type="entry name" value="TPR_TTI1_C"/>
    <property type="match status" value="1"/>
</dbReference>
<feature type="region of interest" description="Disordered" evidence="14">
    <location>
        <begin position="1174"/>
        <end position="1204"/>
    </location>
</feature>
<evidence type="ECO:0000256" key="8">
    <source>
        <dbReference type="ARBA" id="ARBA00022889"/>
    </source>
</evidence>
<evidence type="ECO:0000256" key="2">
    <source>
        <dbReference type="ARBA" id="ARBA00004246"/>
    </source>
</evidence>
<feature type="compositionally biased region" description="Basic and acidic residues" evidence="14">
    <location>
        <begin position="1099"/>
        <end position="1115"/>
    </location>
</feature>
<feature type="compositionally biased region" description="Polar residues" evidence="14">
    <location>
        <begin position="1121"/>
        <end position="1133"/>
    </location>
</feature>
<feature type="domain" description="LIM zinc-binding" evidence="15">
    <location>
        <begin position="1276"/>
        <end position="1336"/>
    </location>
</feature>
<dbReference type="GO" id="GO:0005856">
    <property type="term" value="C:cytoskeleton"/>
    <property type="evidence" value="ECO:0007669"/>
    <property type="project" value="UniProtKB-SubCell"/>
</dbReference>
<dbReference type="PROSITE" id="PS50023">
    <property type="entry name" value="LIM_DOMAIN_2"/>
    <property type="match status" value="2"/>
</dbReference>
<dbReference type="SUPFAM" id="SSF57716">
    <property type="entry name" value="Glucocorticoid receptor-like (DNA-binding domain)"/>
    <property type="match status" value="3"/>
</dbReference>
<evidence type="ECO:0000259" key="15">
    <source>
        <dbReference type="PROSITE" id="PS50023"/>
    </source>
</evidence>
<dbReference type="SMART" id="SM00132">
    <property type="entry name" value="LIM"/>
    <property type="match status" value="3"/>
</dbReference>
<evidence type="ECO:0000256" key="7">
    <source>
        <dbReference type="ARBA" id="ARBA00022833"/>
    </source>
</evidence>
<dbReference type="InterPro" id="IPR049362">
    <property type="entry name" value="TTI1_rpt"/>
</dbReference>
<reference evidence="16 17" key="1">
    <citation type="journal article" date="2023" name="Sci. Data">
        <title>Genome assembly of the Korean intertidal mud-creeper Batillaria attramentaria.</title>
        <authorList>
            <person name="Patra A.K."/>
            <person name="Ho P.T."/>
            <person name="Jun S."/>
            <person name="Lee S.J."/>
            <person name="Kim Y."/>
            <person name="Won Y.J."/>
        </authorList>
    </citation>
    <scope>NUCLEOTIDE SEQUENCE [LARGE SCALE GENOMIC DNA]</scope>
    <source>
        <strain evidence="16">Wonlab-2016</strain>
    </source>
</reference>
<gene>
    <name evidence="16" type="ORF">BaRGS_00010866</name>
</gene>
<dbReference type="GO" id="GO:0046872">
    <property type="term" value="F:metal ion binding"/>
    <property type="evidence" value="ECO:0007669"/>
    <property type="project" value="UniProtKB-KW"/>
</dbReference>
<dbReference type="CDD" id="cd09354">
    <property type="entry name" value="LIM2_LPP"/>
    <property type="match status" value="1"/>
</dbReference>
<evidence type="ECO:0000256" key="14">
    <source>
        <dbReference type="SAM" id="MobiDB-lite"/>
    </source>
</evidence>
<keyword evidence="6" id="KW-0677">Repeat</keyword>
<dbReference type="InterPro" id="IPR052587">
    <property type="entry name" value="TELO2-interacting_protein_1"/>
</dbReference>
<feature type="domain" description="LIM zinc-binding" evidence="15">
    <location>
        <begin position="1337"/>
        <end position="1406"/>
    </location>
</feature>
<keyword evidence="7 13" id="KW-0862">Zinc</keyword>
<feature type="region of interest" description="Disordered" evidence="14">
    <location>
        <begin position="1030"/>
        <end position="1133"/>
    </location>
</feature>
<dbReference type="EMBL" id="JACVVK020000054">
    <property type="protein sequence ID" value="KAK7497995.1"/>
    <property type="molecule type" value="Genomic_DNA"/>
</dbReference>
<dbReference type="SUPFAM" id="SSF48371">
    <property type="entry name" value="ARM repeat"/>
    <property type="match status" value="1"/>
</dbReference>
<dbReference type="InterPro" id="IPR001781">
    <property type="entry name" value="Znf_LIM"/>
</dbReference>
<dbReference type="PANTHER" id="PTHR18460">
    <property type="entry name" value="TEL2 INTERACTING PROTEIN 1 TTI1 FAMILY MEMBER"/>
    <property type="match status" value="1"/>
</dbReference>
<evidence type="ECO:0000256" key="6">
    <source>
        <dbReference type="ARBA" id="ARBA00022737"/>
    </source>
</evidence>